<feature type="signal peptide" evidence="1">
    <location>
        <begin position="1"/>
        <end position="22"/>
    </location>
</feature>
<organism evidence="2">
    <name type="scientific">Anopheles marajoara</name>
    <dbReference type="NCBI Taxonomy" id="58244"/>
    <lineage>
        <taxon>Eukaryota</taxon>
        <taxon>Metazoa</taxon>
        <taxon>Ecdysozoa</taxon>
        <taxon>Arthropoda</taxon>
        <taxon>Hexapoda</taxon>
        <taxon>Insecta</taxon>
        <taxon>Pterygota</taxon>
        <taxon>Neoptera</taxon>
        <taxon>Endopterygota</taxon>
        <taxon>Diptera</taxon>
        <taxon>Nematocera</taxon>
        <taxon>Culicoidea</taxon>
        <taxon>Culicidae</taxon>
        <taxon>Anophelinae</taxon>
        <taxon>Anopheles</taxon>
    </lineage>
</organism>
<keyword evidence="1" id="KW-0732">Signal</keyword>
<dbReference type="AlphaFoldDB" id="A0A2M4CDE1"/>
<feature type="chain" id="PRO_5014999161" evidence="1">
    <location>
        <begin position="23"/>
        <end position="73"/>
    </location>
</feature>
<evidence type="ECO:0000313" key="2">
    <source>
        <dbReference type="EMBL" id="MBW63289.1"/>
    </source>
</evidence>
<name>A0A2M4CDE1_9DIPT</name>
<proteinExistence type="predicted"/>
<protein>
    <submittedName>
        <fullName evidence="2">Putative secreted protein</fullName>
    </submittedName>
</protein>
<reference evidence="2" key="1">
    <citation type="submission" date="2018-01" db="EMBL/GenBank/DDBJ databases">
        <title>An insight into the sialome of Amazonian anophelines.</title>
        <authorList>
            <person name="Ribeiro J.M."/>
            <person name="Scarpassa V."/>
            <person name="Calvo E."/>
        </authorList>
    </citation>
    <scope>NUCLEOTIDE SEQUENCE</scope>
    <source>
        <tissue evidence="2">Salivary glands</tissue>
    </source>
</reference>
<evidence type="ECO:0000256" key="1">
    <source>
        <dbReference type="SAM" id="SignalP"/>
    </source>
</evidence>
<dbReference type="EMBL" id="GGFJ01014148">
    <property type="protein sequence ID" value="MBW63289.1"/>
    <property type="molecule type" value="Transcribed_RNA"/>
</dbReference>
<accession>A0A2M4CDE1</accession>
<sequence length="73" mass="7994">MLIVLCLYLLGSLSGVLRGTHGAASPRRCKIPDSDPTPNPFLFPYGKSIQAQHSADQIPAFPYFCLICFPNID</sequence>